<keyword evidence="3" id="KW-1185">Reference proteome</keyword>
<dbReference type="EMBL" id="BAABHA010000007">
    <property type="protein sequence ID" value="GAA4382893.1"/>
    <property type="molecule type" value="Genomic_DNA"/>
</dbReference>
<dbReference type="PANTHER" id="PTHR18640:SF5">
    <property type="entry name" value="SODIUM_BILE ACID COTRANSPORTER 7"/>
    <property type="match status" value="1"/>
</dbReference>
<evidence type="ECO:0000313" key="2">
    <source>
        <dbReference type="EMBL" id="GAA4382893.1"/>
    </source>
</evidence>
<feature type="transmembrane region" description="Helical" evidence="1">
    <location>
        <begin position="57"/>
        <end position="76"/>
    </location>
</feature>
<feature type="transmembrane region" description="Helical" evidence="1">
    <location>
        <begin position="88"/>
        <end position="109"/>
    </location>
</feature>
<dbReference type="Proteomes" id="UP001500454">
    <property type="component" value="Unassembled WGS sequence"/>
</dbReference>
<dbReference type="RefSeq" id="WP_345224422.1">
    <property type="nucleotide sequence ID" value="NZ_BAABHA010000007.1"/>
</dbReference>
<proteinExistence type="predicted"/>
<reference evidence="3" key="1">
    <citation type="journal article" date="2019" name="Int. J. Syst. Evol. Microbiol.">
        <title>The Global Catalogue of Microorganisms (GCM) 10K type strain sequencing project: providing services to taxonomists for standard genome sequencing and annotation.</title>
        <authorList>
            <consortium name="The Broad Institute Genomics Platform"/>
            <consortium name="The Broad Institute Genome Sequencing Center for Infectious Disease"/>
            <person name="Wu L."/>
            <person name="Ma J."/>
        </authorList>
    </citation>
    <scope>NUCLEOTIDE SEQUENCE [LARGE SCALE GENOMIC DNA]</scope>
    <source>
        <strain evidence="3">JCM 17924</strain>
    </source>
</reference>
<protein>
    <submittedName>
        <fullName evidence="2">Bile acid:sodium symporter</fullName>
    </submittedName>
</protein>
<name>A0ABP8J1B1_9BACT</name>
<accession>A0ABP8J1B1</accession>
<evidence type="ECO:0000313" key="3">
    <source>
        <dbReference type="Proteomes" id="UP001500454"/>
    </source>
</evidence>
<sequence>MPTTPPATPEALVPAAPPQASLFARLGLDWFLLALLLMVGAAYLWPDFGSKASPVPWSTVITWGVAAIFFLYGLRLSPEKLRAGMRNWRLHVVVQTATFVLFPLLALAARPLFAGPTQEVLWPSIFFLCTLPSTVSTSVVMVSIAGGNMPAAIFNASISSLLGILVTPLWVGAVLHTSGTGGDFGGMILDLSLQVLLPVVLGVLLHRWWGAWAERRKQQLRVFDQVIILLMVYTSFCESFAQGVFRSYGWGEVMGLAAGMVALFLLAYGLITLLSQLLDFTIEDRITAVFCGSKKSLVHGTVLASVLFPGAAATGALLLPLMLYHALQIMLASSIAQKLGRRPAAAS</sequence>
<feature type="transmembrane region" description="Helical" evidence="1">
    <location>
        <begin position="26"/>
        <end position="45"/>
    </location>
</feature>
<dbReference type="PANTHER" id="PTHR18640">
    <property type="entry name" value="SOLUTE CARRIER FAMILY 10 MEMBER 7"/>
    <property type="match status" value="1"/>
</dbReference>
<comment type="caution">
    <text evidence="2">The sequence shown here is derived from an EMBL/GenBank/DDBJ whole genome shotgun (WGS) entry which is preliminary data.</text>
</comment>
<feature type="transmembrane region" description="Helical" evidence="1">
    <location>
        <begin position="253"/>
        <end position="275"/>
    </location>
</feature>
<organism evidence="2 3">
    <name type="scientific">Hymenobacter koreensis</name>
    <dbReference type="NCBI Taxonomy" id="1084523"/>
    <lineage>
        <taxon>Bacteria</taxon>
        <taxon>Pseudomonadati</taxon>
        <taxon>Bacteroidota</taxon>
        <taxon>Cytophagia</taxon>
        <taxon>Cytophagales</taxon>
        <taxon>Hymenobacteraceae</taxon>
        <taxon>Hymenobacter</taxon>
    </lineage>
</organism>
<feature type="transmembrane region" description="Helical" evidence="1">
    <location>
        <begin position="222"/>
        <end position="241"/>
    </location>
</feature>
<keyword evidence="1" id="KW-0472">Membrane</keyword>
<feature type="transmembrane region" description="Helical" evidence="1">
    <location>
        <begin position="152"/>
        <end position="171"/>
    </location>
</feature>
<feature type="transmembrane region" description="Helical" evidence="1">
    <location>
        <begin position="121"/>
        <end position="145"/>
    </location>
</feature>
<evidence type="ECO:0000256" key="1">
    <source>
        <dbReference type="SAM" id="Phobius"/>
    </source>
</evidence>
<dbReference type="Gene3D" id="1.20.1530.20">
    <property type="match status" value="1"/>
</dbReference>
<dbReference type="Pfam" id="PF13593">
    <property type="entry name" value="SBF_like"/>
    <property type="match status" value="1"/>
</dbReference>
<keyword evidence="1" id="KW-1133">Transmembrane helix</keyword>
<dbReference type="InterPro" id="IPR038770">
    <property type="entry name" value="Na+/solute_symporter_sf"/>
</dbReference>
<dbReference type="PIRSF" id="PIRSF026166">
    <property type="entry name" value="UCP026166"/>
    <property type="match status" value="1"/>
</dbReference>
<feature type="transmembrane region" description="Helical" evidence="1">
    <location>
        <begin position="191"/>
        <end position="210"/>
    </location>
</feature>
<dbReference type="InterPro" id="IPR016833">
    <property type="entry name" value="Put_Na-Bile_cotransptr"/>
</dbReference>
<gene>
    <name evidence="2" type="ORF">GCM10023186_23600</name>
</gene>
<keyword evidence="1" id="KW-0812">Transmembrane</keyword>
<feature type="transmembrane region" description="Helical" evidence="1">
    <location>
        <begin position="296"/>
        <end position="323"/>
    </location>
</feature>